<accession>A0A915JW02</accession>
<protein>
    <submittedName>
        <fullName evidence="2">Uncharacterized protein</fullName>
    </submittedName>
</protein>
<organism evidence="1 2">
    <name type="scientific">Romanomermis culicivorax</name>
    <name type="common">Nematode worm</name>
    <dbReference type="NCBI Taxonomy" id="13658"/>
    <lineage>
        <taxon>Eukaryota</taxon>
        <taxon>Metazoa</taxon>
        <taxon>Ecdysozoa</taxon>
        <taxon>Nematoda</taxon>
        <taxon>Enoplea</taxon>
        <taxon>Dorylaimia</taxon>
        <taxon>Mermithida</taxon>
        <taxon>Mermithoidea</taxon>
        <taxon>Mermithidae</taxon>
        <taxon>Romanomermis</taxon>
    </lineage>
</organism>
<reference evidence="2" key="1">
    <citation type="submission" date="2022-11" db="UniProtKB">
        <authorList>
            <consortium name="WormBaseParasite"/>
        </authorList>
    </citation>
    <scope>IDENTIFICATION</scope>
</reference>
<dbReference type="AlphaFoldDB" id="A0A915JW02"/>
<evidence type="ECO:0000313" key="2">
    <source>
        <dbReference type="WBParaSite" id="nRc.2.0.1.t30496-RA"/>
    </source>
</evidence>
<dbReference type="WBParaSite" id="nRc.2.0.1.t30496-RA">
    <property type="protein sequence ID" value="nRc.2.0.1.t30496-RA"/>
    <property type="gene ID" value="nRc.2.0.1.g30496"/>
</dbReference>
<dbReference type="Proteomes" id="UP000887565">
    <property type="component" value="Unplaced"/>
</dbReference>
<sequence>SICLQFEEFHFNDHGCYQGLIQFTADTEHSQKQMFSSVHFEVCPTTMDCNAYTKSINLEV</sequence>
<evidence type="ECO:0000313" key="1">
    <source>
        <dbReference type="Proteomes" id="UP000887565"/>
    </source>
</evidence>
<keyword evidence="1" id="KW-1185">Reference proteome</keyword>
<proteinExistence type="predicted"/>
<name>A0A915JW02_ROMCU</name>